<name>A0AB34FDD9_9HYPO</name>
<feature type="transmembrane region" description="Helical" evidence="7">
    <location>
        <begin position="309"/>
        <end position="328"/>
    </location>
</feature>
<feature type="transmembrane region" description="Helical" evidence="7">
    <location>
        <begin position="427"/>
        <end position="446"/>
    </location>
</feature>
<evidence type="ECO:0000256" key="2">
    <source>
        <dbReference type="ARBA" id="ARBA00022448"/>
    </source>
</evidence>
<evidence type="ECO:0000256" key="6">
    <source>
        <dbReference type="SAM" id="MobiDB-lite"/>
    </source>
</evidence>
<evidence type="ECO:0000313" key="9">
    <source>
        <dbReference type="EMBL" id="KAJ6437458.1"/>
    </source>
</evidence>
<keyword evidence="10" id="KW-1185">Reference proteome</keyword>
<reference evidence="9" key="1">
    <citation type="submission" date="2023-01" db="EMBL/GenBank/DDBJ databases">
        <title>The growth and conidiation of Purpureocillium lavendulum are regulated by nitrogen source and histone H3K14 acetylation.</title>
        <authorList>
            <person name="Tang P."/>
            <person name="Han J."/>
            <person name="Zhang C."/>
            <person name="Tang P."/>
            <person name="Qi F."/>
            <person name="Zhang K."/>
            <person name="Liang L."/>
        </authorList>
    </citation>
    <scope>NUCLEOTIDE SEQUENCE</scope>
    <source>
        <strain evidence="9">YMF1.00683</strain>
    </source>
</reference>
<dbReference type="GO" id="GO:0022857">
    <property type="term" value="F:transmembrane transporter activity"/>
    <property type="evidence" value="ECO:0007669"/>
    <property type="project" value="InterPro"/>
</dbReference>
<evidence type="ECO:0000256" key="1">
    <source>
        <dbReference type="ARBA" id="ARBA00004141"/>
    </source>
</evidence>
<dbReference type="PANTHER" id="PTHR43791">
    <property type="entry name" value="PERMEASE-RELATED"/>
    <property type="match status" value="1"/>
</dbReference>
<dbReference type="PANTHER" id="PTHR43791:SF24">
    <property type="entry name" value="NICOTINIC ACID PLASMA MEMBRANE TRANSPORTER"/>
    <property type="match status" value="1"/>
</dbReference>
<feature type="transmembrane region" description="Helical" evidence="7">
    <location>
        <begin position="169"/>
        <end position="191"/>
    </location>
</feature>
<dbReference type="Pfam" id="PF07690">
    <property type="entry name" value="MFS_1"/>
    <property type="match status" value="1"/>
</dbReference>
<feature type="transmembrane region" description="Helical" evidence="7">
    <location>
        <begin position="360"/>
        <end position="383"/>
    </location>
</feature>
<dbReference type="GO" id="GO:0016020">
    <property type="term" value="C:membrane"/>
    <property type="evidence" value="ECO:0007669"/>
    <property type="project" value="UniProtKB-SubCell"/>
</dbReference>
<feature type="transmembrane region" description="Helical" evidence="7">
    <location>
        <begin position="272"/>
        <end position="297"/>
    </location>
</feature>
<feature type="transmembrane region" description="Helical" evidence="7">
    <location>
        <begin position="133"/>
        <end position="157"/>
    </location>
</feature>
<dbReference type="PROSITE" id="PS50850">
    <property type="entry name" value="MFS"/>
    <property type="match status" value="1"/>
</dbReference>
<evidence type="ECO:0000256" key="7">
    <source>
        <dbReference type="SAM" id="Phobius"/>
    </source>
</evidence>
<dbReference type="Gene3D" id="1.20.1250.20">
    <property type="entry name" value="MFS general substrate transporter like domains"/>
    <property type="match status" value="2"/>
</dbReference>
<keyword evidence="2" id="KW-0813">Transport</keyword>
<feature type="compositionally biased region" description="Basic and acidic residues" evidence="6">
    <location>
        <begin position="470"/>
        <end position="480"/>
    </location>
</feature>
<evidence type="ECO:0000259" key="8">
    <source>
        <dbReference type="PROSITE" id="PS50850"/>
    </source>
</evidence>
<proteinExistence type="predicted"/>
<dbReference type="SUPFAM" id="SSF103473">
    <property type="entry name" value="MFS general substrate transporter"/>
    <property type="match status" value="1"/>
</dbReference>
<sequence length="480" mass="53349">METKTDTSQPGDTSSSHVEEQALEIRIDPAKEAKVVRKLDIFITPVCFIVYLSCFLDRANIGNVKVAGMPKDIGASAQQFSTAVSIFYATYVPVEIPAVILSKRFEPRFLLTFLCIVWSATTIANGFIHNVTGLYVCRLVLGACEGGVFPTLNLYLTMVYKRDEMAKRVSFLLSCMALSGAVGGLLAYGLLQMNGIAGLAGWKWVYIMEGAFSIVCVFAVWFGLPNDIRQAYFFTAEEREIMELRHQQRLAYLGSAEFDWNEIKLAFKDFKVWICAATQFCQNILTYGFGTFLPSILNAMGYDQLASNYLTIPVYVFGAAGFFTFAFLSDKYQKCGPLMLCSNVFGIIGYSILVGVNNNAVKYFACYFIAHAVYTGTGLNLAWINVNLAPQYRRATGIGIHQAVGNTAGIVAGQIYRTAPYRLGNSFSLGTILVAEILITIHLLYLGRRNKEKEQILSGQKADTRKKKTGDREADFRYRV</sequence>
<dbReference type="Proteomes" id="UP001163105">
    <property type="component" value="Unassembled WGS sequence"/>
</dbReference>
<dbReference type="AlphaFoldDB" id="A0AB34FDD9"/>
<evidence type="ECO:0000256" key="4">
    <source>
        <dbReference type="ARBA" id="ARBA00022989"/>
    </source>
</evidence>
<evidence type="ECO:0000256" key="5">
    <source>
        <dbReference type="ARBA" id="ARBA00023136"/>
    </source>
</evidence>
<accession>A0AB34FDD9</accession>
<feature type="transmembrane region" description="Helical" evidence="7">
    <location>
        <begin position="335"/>
        <end position="354"/>
    </location>
</feature>
<evidence type="ECO:0000313" key="10">
    <source>
        <dbReference type="Proteomes" id="UP001163105"/>
    </source>
</evidence>
<feature type="transmembrane region" description="Helical" evidence="7">
    <location>
        <begin position="109"/>
        <end position="127"/>
    </location>
</feature>
<dbReference type="FunFam" id="1.20.1250.20:FF:000013">
    <property type="entry name" value="MFS general substrate transporter"/>
    <property type="match status" value="1"/>
</dbReference>
<gene>
    <name evidence="9" type="ORF">O9K51_10015</name>
</gene>
<keyword evidence="5 7" id="KW-0472">Membrane</keyword>
<dbReference type="InterPro" id="IPR011701">
    <property type="entry name" value="MFS"/>
</dbReference>
<dbReference type="FunFam" id="1.20.1250.20:FF:000018">
    <property type="entry name" value="MFS transporter permease"/>
    <property type="match status" value="1"/>
</dbReference>
<dbReference type="InterPro" id="IPR036259">
    <property type="entry name" value="MFS_trans_sf"/>
</dbReference>
<comment type="caution">
    <text evidence="9">The sequence shown here is derived from an EMBL/GenBank/DDBJ whole genome shotgun (WGS) entry which is preliminary data.</text>
</comment>
<keyword evidence="4 7" id="KW-1133">Transmembrane helix</keyword>
<evidence type="ECO:0000256" key="3">
    <source>
        <dbReference type="ARBA" id="ARBA00022692"/>
    </source>
</evidence>
<protein>
    <submittedName>
        <fullName evidence="9">Had-like protein</fullName>
    </submittedName>
</protein>
<comment type="subcellular location">
    <subcellularLocation>
        <location evidence="1">Membrane</location>
        <topology evidence="1">Multi-pass membrane protein</topology>
    </subcellularLocation>
</comment>
<feature type="transmembrane region" description="Helical" evidence="7">
    <location>
        <begin position="203"/>
        <end position="224"/>
    </location>
</feature>
<organism evidence="9 10">
    <name type="scientific">Purpureocillium lavendulum</name>
    <dbReference type="NCBI Taxonomy" id="1247861"/>
    <lineage>
        <taxon>Eukaryota</taxon>
        <taxon>Fungi</taxon>
        <taxon>Dikarya</taxon>
        <taxon>Ascomycota</taxon>
        <taxon>Pezizomycotina</taxon>
        <taxon>Sordariomycetes</taxon>
        <taxon>Hypocreomycetidae</taxon>
        <taxon>Hypocreales</taxon>
        <taxon>Ophiocordycipitaceae</taxon>
        <taxon>Purpureocillium</taxon>
    </lineage>
</organism>
<feature type="domain" description="Major facilitator superfamily (MFS) profile" evidence="8">
    <location>
        <begin position="43"/>
        <end position="454"/>
    </location>
</feature>
<feature type="region of interest" description="Disordered" evidence="6">
    <location>
        <begin position="456"/>
        <end position="480"/>
    </location>
</feature>
<dbReference type="EMBL" id="JAQHRD010000012">
    <property type="protein sequence ID" value="KAJ6437458.1"/>
    <property type="molecule type" value="Genomic_DNA"/>
</dbReference>
<keyword evidence="3 7" id="KW-0812">Transmembrane</keyword>
<dbReference type="InterPro" id="IPR020846">
    <property type="entry name" value="MFS_dom"/>
</dbReference>